<feature type="domain" description="GH15-like" evidence="1">
    <location>
        <begin position="56"/>
        <end position="235"/>
    </location>
</feature>
<gene>
    <name evidence="2" type="ORF">GCM10022239_04370</name>
</gene>
<dbReference type="Gene3D" id="1.50.10.10">
    <property type="match status" value="1"/>
</dbReference>
<dbReference type="SUPFAM" id="SSF48208">
    <property type="entry name" value="Six-hairpin glycosidases"/>
    <property type="match status" value="1"/>
</dbReference>
<dbReference type="InterPro" id="IPR012341">
    <property type="entry name" value="6hp_glycosidase-like_sf"/>
</dbReference>
<dbReference type="InterPro" id="IPR008928">
    <property type="entry name" value="6-hairpin_glycosidase_sf"/>
</dbReference>
<dbReference type="PANTHER" id="PTHR31616">
    <property type="entry name" value="TREHALASE"/>
    <property type="match status" value="1"/>
</dbReference>
<sequence>MDAAGRRESAAAFHDWVAGVVEAQSPRIRSVETRMLRGDIPGPDELLPTRYTLEGEAEHVEGEAWPNFQLDGYGTWLFALHSHYGADLPARLLPAAHLAADYLLATWRLPCFDYWEEFGERQHTSTLAAIAAGLRAAARMLGRTELDTIADGIVGFVLENCVVDGVLGKGPEDPRVDASLVSLATPFGLLDAGHPVMRATVDRIRTELASPTGGIRRYRGDTYFGGNPWLLLTAWLGWHDRLTGDELGHTAARNWVLDHVSKGGDLPEQILHEPQDAAFVGPWLERWGPVANPLLWSHAKFILMESDAGAATWR</sequence>
<accession>A0ABP7F5V1</accession>
<proteinExistence type="predicted"/>
<dbReference type="PANTHER" id="PTHR31616:SF0">
    <property type="entry name" value="GLUCAN 1,4-ALPHA-GLUCOSIDASE"/>
    <property type="match status" value="1"/>
</dbReference>
<evidence type="ECO:0000259" key="1">
    <source>
        <dbReference type="Pfam" id="PF00723"/>
    </source>
</evidence>
<reference evidence="3" key="1">
    <citation type="journal article" date="2019" name="Int. J. Syst. Evol. Microbiol.">
        <title>The Global Catalogue of Microorganisms (GCM) 10K type strain sequencing project: providing services to taxonomists for standard genome sequencing and annotation.</title>
        <authorList>
            <consortium name="The Broad Institute Genomics Platform"/>
            <consortium name="The Broad Institute Genome Sequencing Center for Infectious Disease"/>
            <person name="Wu L."/>
            <person name="Ma J."/>
        </authorList>
    </citation>
    <scope>NUCLEOTIDE SEQUENCE [LARGE SCALE GENOMIC DNA]</scope>
    <source>
        <strain evidence="3">JCM 16949</strain>
    </source>
</reference>
<protein>
    <recommendedName>
        <fullName evidence="1">GH15-like domain-containing protein</fullName>
    </recommendedName>
</protein>
<dbReference type="Proteomes" id="UP001501004">
    <property type="component" value="Unassembled WGS sequence"/>
</dbReference>
<keyword evidence="3" id="KW-1185">Reference proteome</keyword>
<comment type="caution">
    <text evidence="2">The sequence shown here is derived from an EMBL/GenBank/DDBJ whole genome shotgun (WGS) entry which is preliminary data.</text>
</comment>
<evidence type="ECO:0000313" key="2">
    <source>
        <dbReference type="EMBL" id="GAA3730896.1"/>
    </source>
</evidence>
<organism evidence="2 3">
    <name type="scientific">Leifsonella bigeumensis</name>
    <dbReference type="NCBI Taxonomy" id="433643"/>
    <lineage>
        <taxon>Bacteria</taxon>
        <taxon>Bacillati</taxon>
        <taxon>Actinomycetota</taxon>
        <taxon>Actinomycetes</taxon>
        <taxon>Micrococcales</taxon>
        <taxon>Microbacteriaceae</taxon>
        <taxon>Leifsonella</taxon>
    </lineage>
</organism>
<dbReference type="Pfam" id="PF00723">
    <property type="entry name" value="Glyco_hydro_15"/>
    <property type="match status" value="1"/>
</dbReference>
<evidence type="ECO:0000313" key="3">
    <source>
        <dbReference type="Proteomes" id="UP001501004"/>
    </source>
</evidence>
<dbReference type="InterPro" id="IPR011613">
    <property type="entry name" value="GH15-like"/>
</dbReference>
<name>A0ABP7F5V1_9MICO</name>
<dbReference type="EMBL" id="BAABAE010000001">
    <property type="protein sequence ID" value="GAA3730896.1"/>
    <property type="molecule type" value="Genomic_DNA"/>
</dbReference>